<evidence type="ECO:0000313" key="2">
    <source>
        <dbReference type="Proteomes" id="UP000035760"/>
    </source>
</evidence>
<dbReference type="AlphaFoldDB" id="W6M9I4"/>
<proteinExistence type="predicted"/>
<accession>W6M9I4</accession>
<evidence type="ECO:0000313" key="1">
    <source>
        <dbReference type="EMBL" id="CDI02425.1"/>
    </source>
</evidence>
<organism evidence="1 2">
    <name type="scientific">Candidatus Competibacter denitrificans Run_A_D11</name>
    <dbReference type="NCBI Taxonomy" id="1400863"/>
    <lineage>
        <taxon>Bacteria</taxon>
        <taxon>Pseudomonadati</taxon>
        <taxon>Pseudomonadota</taxon>
        <taxon>Gammaproteobacteria</taxon>
        <taxon>Candidatus Competibacteraceae</taxon>
        <taxon>Candidatus Competibacter</taxon>
    </lineage>
</organism>
<dbReference type="OrthoDB" id="5523335at2"/>
<comment type="caution">
    <text evidence="1">The sequence shown here is derived from an EMBL/GenBank/DDBJ whole genome shotgun (WGS) entry which is preliminary data.</text>
</comment>
<sequence>MILSRFLKPKWQRNDPATRKNALQTLDSAAPTLLEMARQDPDSSVRQAALERLTDLNTLQTIGKTDTEAAVRATAQERYRSLLAGKTAGSPSLADRLELLRADLDSELIDYLLQQAVESELRLAALDCIEPEATLAEIAAHNLHADVRLAAAERVNDPTLLEQIARQARNRDKRLYRRTRERLDALAATQASTAQLERLCAEMEQLPWDGESGPHAGRFPKLEHEWRERESAASSELRERYTQARARFLAERQASANRRAQRLELIASLEKLLERLQQEPQPGEELAAALHQAAHDTPLAWSRLGLAQDAESRRLDARFQHLGHEIGERERTRQRDHGRAERLQAVLREAEALLEQPSEVRDIDLKHLRQHWEGLERPESRPLAGELQGRFDGLLDKLRARLQRQIQQRDQEWQTLQDCVQALETALEEGELQQATELNDQAREQIKHNIGLNRAQLTTIEERLQHCAGRIGELRGWRRWGAHQAREQLCATTESLIGLEIDPPDLAQRIQKVREAWKDLDHHEGAAPKALWKRFNEACERAYAPCQAYFEEKNRERRQNFEKKQALCAQLAEFVAATDWEQPDWREADRLHRRSREQWYKLGPVNRSERKALDQHFQQILQRMETHLSAERTREFQRRQALVQQVQALIESPELRPAIETAKRAQAEWHPTVQSSPRQEQALWKEFRAACDAVFARRELEQQAAATERQSNLSRRLALCAEVEALADIDSSQLGEARVRLETAQQEWQSIGLVPKTDQRSLEQRFETALRQFAHHERFLKRTSRRETFHQLHSRSRLCARLEKLLVLAPVDTDLLAQDRQTWETLPPLPTALLALIQGRFDAAVAALTEAPEQAPDLIAQLEQNLERKRVCCIRMEIIAGIESPPEFAQQRMEYQVARLSASLAGSASKTETLHDPRLLQEEWCLTGALPADVEAELDTRFLRALDACWQREDA</sequence>
<keyword evidence="2" id="KW-1185">Reference proteome</keyword>
<reference evidence="1" key="1">
    <citation type="submission" date="2013-07" db="EMBL/GenBank/DDBJ databases">
        <authorList>
            <person name="McIlroy S."/>
        </authorList>
    </citation>
    <scope>NUCLEOTIDE SEQUENCE [LARGE SCALE GENOMIC DNA]</scope>
    <source>
        <strain evidence="1">Run_A_D11</strain>
    </source>
</reference>
<reference evidence="1" key="2">
    <citation type="submission" date="2014-03" db="EMBL/GenBank/DDBJ databases">
        <title>Candidatus Competibacter-lineage genomes retrieved from metagenomes reveal functional metabolic diversity.</title>
        <authorList>
            <person name="McIlroy S.J."/>
            <person name="Albertsen M."/>
            <person name="Andresen E.K."/>
            <person name="Saunders A.M."/>
            <person name="Kristiansen R."/>
            <person name="Stokholm-Bjerregaard M."/>
            <person name="Nielsen K.L."/>
            <person name="Nielsen P.H."/>
        </authorList>
    </citation>
    <scope>NUCLEOTIDE SEQUENCE</scope>
    <source>
        <strain evidence="1">Run_A_D11</strain>
    </source>
</reference>
<dbReference type="Pfam" id="PF03993">
    <property type="entry name" value="DUF349"/>
    <property type="match status" value="2"/>
</dbReference>
<protein>
    <recommendedName>
        <fullName evidence="3">DUF349 domain-containing protein</fullName>
    </recommendedName>
</protein>
<dbReference type="Proteomes" id="UP000035760">
    <property type="component" value="Unassembled WGS sequence"/>
</dbReference>
<dbReference type="RefSeq" id="WP_048672616.1">
    <property type="nucleotide sequence ID" value="NZ_CBTJ020000037.1"/>
</dbReference>
<name>W6M9I4_9GAMM</name>
<dbReference type="EMBL" id="CBTJ020000037">
    <property type="protein sequence ID" value="CDI02425.1"/>
    <property type="molecule type" value="Genomic_DNA"/>
</dbReference>
<gene>
    <name evidence="1" type="ORF">BN873_300046</name>
</gene>
<dbReference type="InterPro" id="IPR007139">
    <property type="entry name" value="DUF349"/>
</dbReference>
<dbReference type="STRING" id="1400863.BN873_300046"/>
<evidence type="ECO:0008006" key="3">
    <source>
        <dbReference type="Google" id="ProtNLM"/>
    </source>
</evidence>